<accession>A0A8S5SUA8</accession>
<dbReference type="GO" id="GO:0004519">
    <property type="term" value="F:endonuclease activity"/>
    <property type="evidence" value="ECO:0007669"/>
    <property type="project" value="UniProtKB-KW"/>
</dbReference>
<dbReference type="Pfam" id="PF01541">
    <property type="entry name" value="GIY-YIG"/>
    <property type="match status" value="1"/>
</dbReference>
<keyword evidence="4" id="KW-0540">Nuclease</keyword>
<keyword evidence="4" id="KW-0255">Endonuclease</keyword>
<organism evidence="4">
    <name type="scientific">Siphoviridae sp. ctqPo10</name>
    <dbReference type="NCBI Taxonomy" id="2827948"/>
    <lineage>
        <taxon>Viruses</taxon>
        <taxon>Duplodnaviria</taxon>
        <taxon>Heunggongvirae</taxon>
        <taxon>Uroviricota</taxon>
        <taxon>Caudoviricetes</taxon>
    </lineage>
</organism>
<dbReference type="SUPFAM" id="SSF82771">
    <property type="entry name" value="GIY-YIG endonuclease"/>
    <property type="match status" value="1"/>
</dbReference>
<keyword evidence="2" id="KW-0460">Magnesium</keyword>
<sequence length="395" mass="46485">MNMGVRIINKNTNNYKVYIHTNILNDKKYIGITKTSERERWNNGNGYHKNQKFYKDIQKYGWDDGFTHEIIQDNLSYSEARRLEKYYISKYNSVSNGYNNANFNLSGSLQFDFDNFIPIDNPDEEINNNKEYFTRVPNEFIQIDIRKKYNLHRIFYVVYILIDKHRSYEDKSYIVISEIFDLCGYKLGKNKPKVFYEIIKCLLFLNESNMIRITSNFDIYAVGYTDCIQMDIIYSNFDATDKFSKITSSQLDFIMMSESSINKENILMAFLYINSYIFIRPKNKNNEEIISDPKSKPEAFFRSIESMAKELAISKDTLNQCIQCLTSSSENQKPLLIKREVGSIQPDPKKPPQNVPNIYVLNKEGYEQEIEWAILKMLEVYNVDSFGELTGKDVK</sequence>
<evidence type="ECO:0000313" key="4">
    <source>
        <dbReference type="EMBL" id="DAF54629.1"/>
    </source>
</evidence>
<dbReference type="InterPro" id="IPR000305">
    <property type="entry name" value="GIY-YIG_endonuc"/>
</dbReference>
<comment type="cofactor">
    <cofactor evidence="1">
        <name>Mg(2+)</name>
        <dbReference type="ChEBI" id="CHEBI:18420"/>
    </cofactor>
</comment>
<dbReference type="EMBL" id="BK032682">
    <property type="protein sequence ID" value="DAF54629.1"/>
    <property type="molecule type" value="Genomic_DNA"/>
</dbReference>
<protein>
    <submittedName>
        <fullName evidence="4">Intron associated endonuclease</fullName>
    </submittedName>
</protein>
<evidence type="ECO:0000256" key="1">
    <source>
        <dbReference type="ARBA" id="ARBA00001946"/>
    </source>
</evidence>
<name>A0A8S5SUA8_9CAUD</name>
<dbReference type="PROSITE" id="PS50164">
    <property type="entry name" value="GIY_YIG"/>
    <property type="match status" value="1"/>
</dbReference>
<proteinExistence type="predicted"/>
<dbReference type="CDD" id="cd10443">
    <property type="entry name" value="GIY-YIG_HE_Tlr8p_PBC-V_like"/>
    <property type="match status" value="1"/>
</dbReference>
<evidence type="ECO:0000256" key="2">
    <source>
        <dbReference type="ARBA" id="ARBA00022842"/>
    </source>
</evidence>
<feature type="domain" description="GIY-YIG" evidence="3">
    <location>
        <begin position="13"/>
        <end position="97"/>
    </location>
</feature>
<reference evidence="4" key="1">
    <citation type="journal article" date="2021" name="Proc. Natl. Acad. Sci. U.S.A.">
        <title>A Catalog of Tens of Thousands of Viruses from Human Metagenomes Reveals Hidden Associations with Chronic Diseases.</title>
        <authorList>
            <person name="Tisza M.J."/>
            <person name="Buck C.B."/>
        </authorList>
    </citation>
    <scope>NUCLEOTIDE SEQUENCE</scope>
    <source>
        <strain evidence="4">CtqPo10</strain>
    </source>
</reference>
<evidence type="ECO:0000259" key="3">
    <source>
        <dbReference type="PROSITE" id="PS50164"/>
    </source>
</evidence>
<dbReference type="InterPro" id="IPR035901">
    <property type="entry name" value="GIY-YIG_endonuc_sf"/>
</dbReference>
<dbReference type="Gene3D" id="3.40.1440.10">
    <property type="entry name" value="GIY-YIG endonuclease"/>
    <property type="match status" value="1"/>
</dbReference>
<keyword evidence="4" id="KW-0378">Hydrolase</keyword>